<evidence type="ECO:0000313" key="2">
    <source>
        <dbReference type="EMBL" id="OOC54234.1"/>
    </source>
</evidence>
<dbReference type="OrthoDB" id="4181435at2"/>
<comment type="caution">
    <text evidence="2">The sequence shown here is derived from an EMBL/GenBank/DDBJ whole genome shotgun (WGS) entry which is preliminary data.</text>
</comment>
<proteinExistence type="predicted"/>
<feature type="region of interest" description="Disordered" evidence="1">
    <location>
        <begin position="63"/>
        <end position="82"/>
    </location>
</feature>
<keyword evidence="3" id="KW-1185">Reference proteome</keyword>
<organism evidence="2 3">
    <name type="scientific">Nocardiopsis sinuspersici</name>
    <dbReference type="NCBI Taxonomy" id="501010"/>
    <lineage>
        <taxon>Bacteria</taxon>
        <taxon>Bacillati</taxon>
        <taxon>Actinomycetota</taxon>
        <taxon>Actinomycetes</taxon>
        <taxon>Streptosporangiales</taxon>
        <taxon>Nocardiopsidaceae</taxon>
        <taxon>Nocardiopsis</taxon>
    </lineage>
</organism>
<dbReference type="Proteomes" id="UP000189004">
    <property type="component" value="Unassembled WGS sequence"/>
</dbReference>
<protein>
    <submittedName>
        <fullName evidence="2">Uncharacterized protein</fullName>
    </submittedName>
</protein>
<dbReference type="AlphaFoldDB" id="A0A1V3C0A5"/>
<sequence length="122" mass="12828">MNGLFGRTEPGSDLGLGQAALFERRGRSQAVFLVLARGAWRMGGKLYGQRFSHFSTGSTCVLKTSGDQEREGASSTGNVDLSPIELASGHHLVGVPFLEDAVSPSEGSGEIDPVSRPALPDL</sequence>
<name>A0A1V3C0A5_9ACTN</name>
<feature type="region of interest" description="Disordered" evidence="1">
    <location>
        <begin position="99"/>
        <end position="122"/>
    </location>
</feature>
<gene>
    <name evidence="2" type="ORF">NOSIN_10785</name>
</gene>
<accession>A0A1V3C0A5</accession>
<dbReference type="EMBL" id="MCOK01000001">
    <property type="protein sequence ID" value="OOC54234.1"/>
    <property type="molecule type" value="Genomic_DNA"/>
</dbReference>
<reference evidence="3" key="1">
    <citation type="submission" date="2016-08" db="EMBL/GenBank/DDBJ databases">
        <authorList>
            <person name="Tokovenko B."/>
            <person name="Kalinowski J."/>
        </authorList>
    </citation>
    <scope>NUCLEOTIDE SEQUENCE [LARGE SCALE GENOMIC DNA]</scope>
    <source>
        <strain evidence="3">UTMC102</strain>
    </source>
</reference>
<evidence type="ECO:0000313" key="3">
    <source>
        <dbReference type="Proteomes" id="UP000189004"/>
    </source>
</evidence>
<dbReference type="RefSeq" id="WP_077690633.1">
    <property type="nucleotide sequence ID" value="NZ_MCOK01000001.1"/>
</dbReference>
<evidence type="ECO:0000256" key="1">
    <source>
        <dbReference type="SAM" id="MobiDB-lite"/>
    </source>
</evidence>